<dbReference type="EMBL" id="BMYS01000017">
    <property type="protein sequence ID" value="GGW92068.1"/>
    <property type="molecule type" value="Genomic_DNA"/>
</dbReference>
<dbReference type="PRINTS" id="PR00081">
    <property type="entry name" value="GDHRDH"/>
</dbReference>
<dbReference type="Gene3D" id="3.40.50.720">
    <property type="entry name" value="NAD(P)-binding Rossmann-like Domain"/>
    <property type="match status" value="1"/>
</dbReference>
<sequence>MKLNFKGDSVLVTGAGSGIGEATVRLLAQNGLAVVASDLSADTVQRVVTEIVAAGGRAAAHVGDVARPEDAESAVICAVEHFGGLHMSFNNAGIGGASKPSGELSPEEWRRVIDVNLSGVQYGLRFQIPAMLKSGGGAIVNMSSILGLVGSADAPAYVASKHGVTGLTRSAALAYSAQGIRINSIHPGYVETPILDGLDAEARAALVGKHAIGRIGRAEEIAHAVAFLLSEGASFMTGSALVVDGGYTAV</sequence>
<reference evidence="3" key="1">
    <citation type="journal article" date="2014" name="Int. J. Syst. Evol. Microbiol.">
        <title>Complete genome sequence of Corynebacterium casei LMG S-19264T (=DSM 44701T), isolated from a smear-ripened cheese.</title>
        <authorList>
            <consortium name="US DOE Joint Genome Institute (JGI-PGF)"/>
            <person name="Walter F."/>
            <person name="Albersmeier A."/>
            <person name="Kalinowski J."/>
            <person name="Ruckert C."/>
        </authorList>
    </citation>
    <scope>NUCLEOTIDE SEQUENCE</scope>
    <source>
        <strain evidence="3">KCTC 23732</strain>
    </source>
</reference>
<dbReference type="CDD" id="cd05233">
    <property type="entry name" value="SDR_c"/>
    <property type="match status" value="1"/>
</dbReference>
<proteinExistence type="inferred from homology"/>
<comment type="caution">
    <text evidence="3">The sequence shown here is derived from an EMBL/GenBank/DDBJ whole genome shotgun (WGS) entry which is preliminary data.</text>
</comment>
<dbReference type="SUPFAM" id="SSF51735">
    <property type="entry name" value="NAD(P)-binding Rossmann-fold domains"/>
    <property type="match status" value="1"/>
</dbReference>
<comment type="similarity">
    <text evidence="1">Belongs to the short-chain dehydrogenases/reductases (SDR) family.</text>
</comment>
<protein>
    <submittedName>
        <fullName evidence="3">Oxidoreductase</fullName>
    </submittedName>
</protein>
<dbReference type="InterPro" id="IPR036291">
    <property type="entry name" value="NAD(P)-bd_dom_sf"/>
</dbReference>
<dbReference type="AlphaFoldDB" id="A0A918JNP9"/>
<dbReference type="PROSITE" id="PS00061">
    <property type="entry name" value="ADH_SHORT"/>
    <property type="match status" value="1"/>
</dbReference>
<keyword evidence="2" id="KW-0560">Oxidoreductase</keyword>
<evidence type="ECO:0000313" key="3">
    <source>
        <dbReference type="EMBL" id="GGW92068.1"/>
    </source>
</evidence>
<dbReference type="FunFam" id="3.40.50.720:FF:000084">
    <property type="entry name" value="Short-chain dehydrogenase reductase"/>
    <property type="match status" value="1"/>
</dbReference>
<dbReference type="PRINTS" id="PR00080">
    <property type="entry name" value="SDRFAMILY"/>
</dbReference>
<evidence type="ECO:0000256" key="1">
    <source>
        <dbReference type="ARBA" id="ARBA00006484"/>
    </source>
</evidence>
<gene>
    <name evidence="3" type="ORF">GCM10011450_22690</name>
</gene>
<evidence type="ECO:0000256" key="2">
    <source>
        <dbReference type="ARBA" id="ARBA00023002"/>
    </source>
</evidence>
<reference evidence="3" key="2">
    <citation type="submission" date="2020-09" db="EMBL/GenBank/DDBJ databases">
        <authorList>
            <person name="Sun Q."/>
            <person name="Kim S."/>
        </authorList>
    </citation>
    <scope>NUCLEOTIDE SEQUENCE</scope>
    <source>
        <strain evidence="3">KCTC 23732</strain>
    </source>
</reference>
<dbReference type="PANTHER" id="PTHR24321">
    <property type="entry name" value="DEHYDROGENASES, SHORT CHAIN"/>
    <property type="match status" value="1"/>
</dbReference>
<accession>A0A918JNP9</accession>
<organism evidence="3 4">
    <name type="scientific">Advenella faeciporci</name>
    <dbReference type="NCBI Taxonomy" id="797535"/>
    <lineage>
        <taxon>Bacteria</taxon>
        <taxon>Pseudomonadati</taxon>
        <taxon>Pseudomonadota</taxon>
        <taxon>Betaproteobacteria</taxon>
        <taxon>Burkholderiales</taxon>
        <taxon>Alcaligenaceae</taxon>
    </lineage>
</organism>
<dbReference type="Proteomes" id="UP000608345">
    <property type="component" value="Unassembled WGS sequence"/>
</dbReference>
<dbReference type="InterPro" id="IPR020904">
    <property type="entry name" value="Sc_DH/Rdtase_CS"/>
</dbReference>
<dbReference type="PANTHER" id="PTHR24321:SF8">
    <property type="entry name" value="ESTRADIOL 17-BETA-DEHYDROGENASE 8-RELATED"/>
    <property type="match status" value="1"/>
</dbReference>
<evidence type="ECO:0000313" key="4">
    <source>
        <dbReference type="Proteomes" id="UP000608345"/>
    </source>
</evidence>
<dbReference type="Pfam" id="PF13561">
    <property type="entry name" value="adh_short_C2"/>
    <property type="match status" value="1"/>
</dbReference>
<dbReference type="GO" id="GO:0016491">
    <property type="term" value="F:oxidoreductase activity"/>
    <property type="evidence" value="ECO:0007669"/>
    <property type="project" value="UniProtKB-KW"/>
</dbReference>
<keyword evidence="4" id="KW-1185">Reference proteome</keyword>
<name>A0A918JNP9_9BURK</name>
<dbReference type="RefSeq" id="WP_189385607.1">
    <property type="nucleotide sequence ID" value="NZ_BAABFY010000049.1"/>
</dbReference>
<dbReference type="InterPro" id="IPR002347">
    <property type="entry name" value="SDR_fam"/>
</dbReference>